<dbReference type="EMBL" id="ML739121">
    <property type="protein sequence ID" value="KAE8352703.1"/>
    <property type="molecule type" value="Genomic_DNA"/>
</dbReference>
<feature type="signal peptide" evidence="1">
    <location>
        <begin position="1"/>
        <end position="19"/>
    </location>
</feature>
<feature type="chain" id="PRO_5024948779" evidence="1">
    <location>
        <begin position="20"/>
        <end position="180"/>
    </location>
</feature>
<protein>
    <submittedName>
        <fullName evidence="2">Uncharacterized protein</fullName>
    </submittedName>
</protein>
<keyword evidence="1" id="KW-0732">Signal</keyword>
<evidence type="ECO:0000256" key="1">
    <source>
        <dbReference type="SAM" id="SignalP"/>
    </source>
</evidence>
<proteinExistence type="predicted"/>
<gene>
    <name evidence="2" type="ORF">BDV28DRAFT_157661</name>
</gene>
<dbReference type="AlphaFoldDB" id="A0A5N6Z6F1"/>
<evidence type="ECO:0000313" key="3">
    <source>
        <dbReference type="Proteomes" id="UP000327118"/>
    </source>
</evidence>
<sequence>MALILTSILLGVGLGTTFAVPMPCHVQDVAHTFYGFPDNDPPGSGIAYNCGRGLTAGGVGTFNDPLTFASAPGEFEVCETIYDPFLRKYLRMEDFCNSCNRDWANKIWHIDVWTGSNSVNGGNEQLDCEIKLTPTPQHKPIIRRPGPNLPVDGTPLYTKMTNSVCNLGSIFPIYVAQSFC</sequence>
<accession>A0A5N6Z6F1</accession>
<keyword evidence="3" id="KW-1185">Reference proteome</keyword>
<reference evidence="3" key="1">
    <citation type="submission" date="2019-04" db="EMBL/GenBank/DDBJ databases">
        <title>Friends and foes A comparative genomics studyof 23 Aspergillus species from section Flavi.</title>
        <authorList>
            <consortium name="DOE Joint Genome Institute"/>
            <person name="Kjaerbolling I."/>
            <person name="Vesth T."/>
            <person name="Frisvad J.C."/>
            <person name="Nybo J.L."/>
            <person name="Theobald S."/>
            <person name="Kildgaard S."/>
            <person name="Isbrandt T."/>
            <person name="Kuo A."/>
            <person name="Sato A."/>
            <person name="Lyhne E.K."/>
            <person name="Kogle M.E."/>
            <person name="Wiebenga A."/>
            <person name="Kun R.S."/>
            <person name="Lubbers R.J."/>
            <person name="Makela M.R."/>
            <person name="Barry K."/>
            <person name="Chovatia M."/>
            <person name="Clum A."/>
            <person name="Daum C."/>
            <person name="Haridas S."/>
            <person name="He G."/>
            <person name="LaButti K."/>
            <person name="Lipzen A."/>
            <person name="Mondo S."/>
            <person name="Riley R."/>
            <person name="Salamov A."/>
            <person name="Simmons B.A."/>
            <person name="Magnuson J.K."/>
            <person name="Henrissat B."/>
            <person name="Mortensen U.H."/>
            <person name="Larsen T.O."/>
            <person name="Devries R.P."/>
            <person name="Grigoriev I.V."/>
            <person name="Machida M."/>
            <person name="Baker S.E."/>
            <person name="Andersen M.R."/>
        </authorList>
    </citation>
    <scope>NUCLEOTIDE SEQUENCE [LARGE SCALE GENOMIC DNA]</scope>
    <source>
        <strain evidence="3">CBS 553.77</strain>
    </source>
</reference>
<dbReference type="OrthoDB" id="5332384at2759"/>
<evidence type="ECO:0000313" key="2">
    <source>
        <dbReference type="EMBL" id="KAE8352703.1"/>
    </source>
</evidence>
<dbReference type="Proteomes" id="UP000327118">
    <property type="component" value="Unassembled WGS sequence"/>
</dbReference>
<organism evidence="2 3">
    <name type="scientific">Aspergillus coremiiformis</name>
    <dbReference type="NCBI Taxonomy" id="138285"/>
    <lineage>
        <taxon>Eukaryota</taxon>
        <taxon>Fungi</taxon>
        <taxon>Dikarya</taxon>
        <taxon>Ascomycota</taxon>
        <taxon>Pezizomycotina</taxon>
        <taxon>Eurotiomycetes</taxon>
        <taxon>Eurotiomycetidae</taxon>
        <taxon>Eurotiales</taxon>
        <taxon>Aspergillaceae</taxon>
        <taxon>Aspergillus</taxon>
        <taxon>Aspergillus subgen. Circumdati</taxon>
    </lineage>
</organism>
<name>A0A5N6Z6F1_9EURO</name>